<reference evidence="3" key="1">
    <citation type="submission" date="2015-07" db="EMBL/GenBank/DDBJ databases">
        <title>Draft genome sequence of a Pseudoalteromonas rubra strain, OCN096, isolated from Kaneohe Bay, Oahu, Hawaii.</title>
        <authorList>
            <person name="Beurmann S."/>
            <person name="Ushijima B."/>
            <person name="Belcaid M."/>
            <person name="Callahan S.M."/>
            <person name="Aeby G.S."/>
        </authorList>
    </citation>
    <scope>NUCLEOTIDE SEQUENCE [LARGE SCALE GENOMIC DNA]</scope>
    <source>
        <strain evidence="3">OCN096</strain>
    </source>
</reference>
<evidence type="ECO:0000313" key="2">
    <source>
        <dbReference type="EMBL" id="KNC67908.1"/>
    </source>
</evidence>
<evidence type="ECO:0000256" key="1">
    <source>
        <dbReference type="SAM" id="SignalP"/>
    </source>
</evidence>
<evidence type="ECO:0000313" key="3">
    <source>
        <dbReference type="Proteomes" id="UP000036850"/>
    </source>
</evidence>
<feature type="signal peptide" evidence="1">
    <location>
        <begin position="1"/>
        <end position="20"/>
    </location>
</feature>
<dbReference type="Proteomes" id="UP000036850">
    <property type="component" value="Unassembled WGS sequence"/>
</dbReference>
<protein>
    <submittedName>
        <fullName evidence="2">Uncharacterized protein</fullName>
    </submittedName>
</protein>
<sequence>MKRKYIAQALFIATTTLSSAGVLAEGHTNSPVRVAIDDQGIPYVQKDDSFGVWQRQALPYGQKALAASGGYFHYHFGTSPEDPGYAYYEGATFSISESGNAFRYQDSNWQPVTGCWGATDVSSFTVDHVYCVNGDGTLKKFNDTTENFEGNYRINNEVITKIDVALGGVIWAITESDKLYKFNGVSWEQQSIACGNLCTLKDIAVGSGQVYLVASVYGSNDGPQSVYTLKEGELVKFGAFYNIDVDREGVIWAISNYTRTVFYKRPGMSEFAEDPQMSQRVSSNIGG</sequence>
<comment type="caution">
    <text evidence="2">The sequence shown here is derived from an EMBL/GenBank/DDBJ whole genome shotgun (WGS) entry which is preliminary data.</text>
</comment>
<dbReference type="OrthoDB" id="6282883at2"/>
<dbReference type="EMBL" id="LFZX01000044">
    <property type="protein sequence ID" value="KNC67908.1"/>
    <property type="molecule type" value="Genomic_DNA"/>
</dbReference>
<dbReference type="SUPFAM" id="SSF63825">
    <property type="entry name" value="YWTD domain"/>
    <property type="match status" value="1"/>
</dbReference>
<feature type="chain" id="PRO_5005538424" evidence="1">
    <location>
        <begin position="21"/>
        <end position="287"/>
    </location>
</feature>
<accession>A0A0L0EVM6</accession>
<organism evidence="2 3">
    <name type="scientific">Pseudoalteromonas rubra</name>
    <dbReference type="NCBI Taxonomy" id="43658"/>
    <lineage>
        <taxon>Bacteria</taxon>
        <taxon>Pseudomonadati</taxon>
        <taxon>Pseudomonadota</taxon>
        <taxon>Gammaproteobacteria</taxon>
        <taxon>Alteromonadales</taxon>
        <taxon>Pseudoalteromonadaceae</taxon>
        <taxon>Pseudoalteromonas</taxon>
    </lineage>
</organism>
<name>A0A0L0EVM6_9GAMM</name>
<dbReference type="AlphaFoldDB" id="A0A0L0EVM6"/>
<gene>
    <name evidence="2" type="ORF">AC626_08000</name>
</gene>
<keyword evidence="1" id="KW-0732">Signal</keyword>
<dbReference type="PATRIC" id="fig|43658.6.peg.4509"/>
<proteinExistence type="predicted"/>